<protein>
    <submittedName>
        <fullName evidence="1">Uncharacterized protein</fullName>
    </submittedName>
</protein>
<gene>
    <name evidence="1" type="ORF">BK662_30060</name>
</gene>
<name>A0A423HG62_9PSED</name>
<comment type="caution">
    <text evidence="1">The sequence shown here is derived from an EMBL/GenBank/DDBJ whole genome shotgun (WGS) entry which is preliminary data.</text>
</comment>
<reference evidence="1 2" key="1">
    <citation type="submission" date="2016-10" db="EMBL/GenBank/DDBJ databases">
        <title>Comparative genome analysis of multiple Pseudomonas spp. focuses on biocontrol and plant growth promoting traits.</title>
        <authorList>
            <person name="Tao X.-Y."/>
            <person name="Taylor C.G."/>
        </authorList>
    </citation>
    <scope>NUCLEOTIDE SEQUENCE [LARGE SCALE GENOMIC DNA]</scope>
    <source>
        <strain evidence="1 2">36C6</strain>
    </source>
</reference>
<sequence length="80" mass="9030">MIIDIKEERTTHGWVVQMDALKVNFNSLDAAKVFVGQLKARIEAPHEWPMTTGPAAFARPTPDHRITFATDQKARTDLVK</sequence>
<dbReference type="Proteomes" id="UP000284002">
    <property type="component" value="Unassembled WGS sequence"/>
</dbReference>
<dbReference type="EMBL" id="MOBM01000040">
    <property type="protein sequence ID" value="RON12156.1"/>
    <property type="molecule type" value="Genomic_DNA"/>
</dbReference>
<proteinExistence type="predicted"/>
<dbReference type="AlphaFoldDB" id="A0A423HG62"/>
<evidence type="ECO:0000313" key="2">
    <source>
        <dbReference type="Proteomes" id="UP000284002"/>
    </source>
</evidence>
<accession>A0A423HG62</accession>
<organism evidence="1 2">
    <name type="scientific">Pseudomonas frederiksbergensis</name>
    <dbReference type="NCBI Taxonomy" id="104087"/>
    <lineage>
        <taxon>Bacteria</taxon>
        <taxon>Pseudomonadati</taxon>
        <taxon>Pseudomonadota</taxon>
        <taxon>Gammaproteobacteria</taxon>
        <taxon>Pseudomonadales</taxon>
        <taxon>Pseudomonadaceae</taxon>
        <taxon>Pseudomonas</taxon>
    </lineage>
</organism>
<evidence type="ECO:0000313" key="1">
    <source>
        <dbReference type="EMBL" id="RON12156.1"/>
    </source>
</evidence>
<dbReference type="RefSeq" id="WP_123360891.1">
    <property type="nucleotide sequence ID" value="NZ_MOBM01000040.1"/>
</dbReference>